<evidence type="ECO:0000313" key="2">
    <source>
        <dbReference type="EMBL" id="KJV31669.1"/>
    </source>
</evidence>
<protein>
    <submittedName>
        <fullName evidence="2">Uncharacterized protein</fullName>
    </submittedName>
</protein>
<feature type="compositionally biased region" description="Basic and acidic residues" evidence="1">
    <location>
        <begin position="94"/>
        <end position="103"/>
    </location>
</feature>
<reference evidence="2 3" key="1">
    <citation type="submission" date="2015-03" db="EMBL/GenBank/DDBJ databases">
        <title>Draft genome sequence of Luteibacter yeojuensis strain SU11.</title>
        <authorList>
            <person name="Sulaiman J."/>
            <person name="Priya K."/>
            <person name="Chan K.-G."/>
        </authorList>
    </citation>
    <scope>NUCLEOTIDE SEQUENCE [LARGE SCALE GENOMIC DNA]</scope>
    <source>
        <strain evidence="2 3">SU11</strain>
    </source>
</reference>
<sequence>MMYMLFAVFAAPMQDGASVQAIYVNPDDSREWSSPLLPGTRAEPMTLDPTFKTLRPANSYADVLACAAMSIAIFAATKGREGASCPATPARQEIPQHWERTTK</sequence>
<keyword evidence="3" id="KW-1185">Reference proteome</keyword>
<name>A0A0F3KNJ2_9GAMM</name>
<dbReference type="PATRIC" id="fig|345309.4.peg.2046"/>
<evidence type="ECO:0000313" key="3">
    <source>
        <dbReference type="Proteomes" id="UP000033651"/>
    </source>
</evidence>
<feature type="region of interest" description="Disordered" evidence="1">
    <location>
        <begin position="81"/>
        <end position="103"/>
    </location>
</feature>
<dbReference type="EMBL" id="JZRB01000028">
    <property type="protein sequence ID" value="KJV31669.1"/>
    <property type="molecule type" value="Genomic_DNA"/>
</dbReference>
<proteinExistence type="predicted"/>
<dbReference type="Proteomes" id="UP000033651">
    <property type="component" value="Unassembled WGS sequence"/>
</dbReference>
<evidence type="ECO:0000256" key="1">
    <source>
        <dbReference type="SAM" id="MobiDB-lite"/>
    </source>
</evidence>
<gene>
    <name evidence="2" type="ORF">VI08_13495</name>
</gene>
<organism evidence="2 3">
    <name type="scientific">Luteibacter yeojuensis</name>
    <dbReference type="NCBI Taxonomy" id="345309"/>
    <lineage>
        <taxon>Bacteria</taxon>
        <taxon>Pseudomonadati</taxon>
        <taxon>Pseudomonadota</taxon>
        <taxon>Gammaproteobacteria</taxon>
        <taxon>Lysobacterales</taxon>
        <taxon>Rhodanobacteraceae</taxon>
        <taxon>Luteibacter</taxon>
    </lineage>
</organism>
<accession>A0A0F3KNJ2</accession>
<dbReference type="AlphaFoldDB" id="A0A0F3KNJ2"/>
<comment type="caution">
    <text evidence="2">The sequence shown here is derived from an EMBL/GenBank/DDBJ whole genome shotgun (WGS) entry which is preliminary data.</text>
</comment>